<keyword evidence="2" id="KW-0597">Phosphoprotein</keyword>
<evidence type="ECO:0000256" key="1">
    <source>
        <dbReference type="ARBA" id="ARBA00004123"/>
    </source>
</evidence>
<feature type="compositionally biased region" description="Acidic residues" evidence="4">
    <location>
        <begin position="636"/>
        <end position="692"/>
    </location>
</feature>
<feature type="region of interest" description="Disordered" evidence="4">
    <location>
        <begin position="1227"/>
        <end position="1351"/>
    </location>
</feature>
<evidence type="ECO:0000256" key="2">
    <source>
        <dbReference type="ARBA" id="ARBA00022553"/>
    </source>
</evidence>
<feature type="domain" description="DNA replication checkpoint mediator MRC1" evidence="5">
    <location>
        <begin position="998"/>
        <end position="1135"/>
    </location>
</feature>
<dbReference type="PANTHER" id="PTHR14396:SF10">
    <property type="entry name" value="CLASPIN"/>
    <property type="match status" value="1"/>
</dbReference>
<comment type="caution">
    <text evidence="6">The sequence shown here is derived from an EMBL/GenBank/DDBJ whole genome shotgun (WGS) entry which is preliminary data.</text>
</comment>
<evidence type="ECO:0000256" key="3">
    <source>
        <dbReference type="ARBA" id="ARBA00023242"/>
    </source>
</evidence>
<dbReference type="PANTHER" id="PTHR14396">
    <property type="entry name" value="CLASPIN"/>
    <property type="match status" value="1"/>
</dbReference>
<feature type="region of interest" description="Disordered" evidence="4">
    <location>
        <begin position="1"/>
        <end position="34"/>
    </location>
</feature>
<feature type="compositionally biased region" description="Polar residues" evidence="4">
    <location>
        <begin position="354"/>
        <end position="365"/>
    </location>
</feature>
<feature type="compositionally biased region" description="Basic and acidic residues" evidence="4">
    <location>
        <begin position="602"/>
        <end position="615"/>
    </location>
</feature>
<feature type="region of interest" description="Disordered" evidence="4">
    <location>
        <begin position="77"/>
        <end position="409"/>
    </location>
</feature>
<feature type="region of interest" description="Disordered" evidence="4">
    <location>
        <begin position="1002"/>
        <end position="1034"/>
    </location>
</feature>
<reference evidence="6 7" key="1">
    <citation type="submission" date="2024-09" db="EMBL/GenBank/DDBJ databases">
        <title>Rethinking Asexuality: The Enigmatic Case of Functional Sexual Genes in Lepraria (Stereocaulaceae).</title>
        <authorList>
            <person name="Doellman M."/>
            <person name="Sun Y."/>
            <person name="Barcenas-Pena A."/>
            <person name="Lumbsch H.T."/>
            <person name="Grewe F."/>
        </authorList>
    </citation>
    <scope>NUCLEOTIDE SEQUENCE [LARGE SCALE GENOMIC DNA]</scope>
    <source>
        <strain evidence="6 7">Mercado 3170</strain>
    </source>
</reference>
<accession>A0ABR4AHJ8</accession>
<sequence length="1398" mass="153666">MSLPTTPTRSIARSAFSTPSTVHHGTSPQELTPRSKVKAMLAAIDDESDSALEDVQQPKGLQRTALGPVTGNVLKISVQKTLENESNNGEEKEEEEEEVEEEEDGPIIPRGRLAAQLNGQLPKKTDFGSSNEENGGEDVYTRIKKQLLRKGAKNARATSSNPDSDTVKSKEIRSLASPLGHRDSLALPSDHALSPSDSPLQRQRSSPGLFVTPKSASGRHQSPGKAASNNGSDSDLPANPQTNSRFLELVARKRAEREAKQADEEQKREEKISKQRSFERQLARDASSGSDGDGIADKRLTQQSRPTRKASKKALEEMSRETQRMSRNMQLTHQAKTKKKITKDSLFARFNFRTPATSGVETPQNPSSSTAASSAPVSETEDAPGKESPPTSPAGPDDAFMAPEEMVVDKEPTHMDAVLEPATLELDEMPTVNEVLTQSAMKLDKGKGKAVEETKVSASFGSTPKGSKKKGFTQPPVKVRPQKPSLSNSRNVESDSDLEIMPVRKTKKSRKDVFDRMPAVRMQDAPSLQTLRALAHLNSPEKQRHSKKATMSLADMQISLQRRARQQALEERAAKMEDLKSRGIIVQTAEERQQDQADIEDLLEKARKEGEEIKQKEKRAAKKEKIANGEVGDLLDTSDEDDDYQVDGNGDETEVEYSGSEEEQVDDTDEPDELESEAGDKSDEDEEEDENMLDGKKPENSDLICNEASEDGDDEDGEDGIVDDCTEIEDEPPDSFHQRPRRSRTVIVDDEDEDEDEDTIQDTLNGSVIREPANEVPMFPLGLESSKLIGVPMGMTQAFAATMADTQEHTNEVDDEQDSLAFLGPPPEPNFPMFDVNDSPHMIQDSQTGPQVPYTNPDQSPNPCKEVELDFSQSQIRFDALRDTQDPPTATQVSEIPDPTQDVGFTLSSPAPERFIFGPPSTVDTILLSGAASKESPVKKKRGRLQSRARTLDDASDADICFTNANQTAGQSAPANAFEAMAKARERDLSANVVFDKKKSEAKTMVEEQAQESEDEYAGIGGASDDESGGDDDEFVKEMIDQGEVNVDENRLAAFYANKERASDEKAVEKLFKDINSGMLRRKRGAEFDLSDSDDDAEARQRRKRREFAKMRKALLENENVGKIAEDPKKLAFLRAIEDREDDDDLDFLDRPAEDSCCVEMDTQEGPDLQSQQPTLPGPLPNKRKRPLQESIPDKGNMRPSSAARRTVVTKKPATLAEIRQSVSFLIEEPGSMNAAPDPSTSASEDEAHQPEIRSSNPRRRPNPNPIIDRLSLKRAESASTPSSSRLAFHDPASSSTIGGFRVPPLLRRATTSSLSANAADANGISTAAATERAAGGGEKGDFVRRGGTKRSSVNYFSREAEKRGVIEGVERRRREEREREARKRRSGLGSLGMGAFE</sequence>
<feature type="compositionally biased region" description="Polar residues" evidence="4">
    <location>
        <begin position="456"/>
        <end position="465"/>
    </location>
</feature>
<proteinExistence type="predicted"/>
<evidence type="ECO:0000256" key="4">
    <source>
        <dbReference type="SAM" id="MobiDB-lite"/>
    </source>
</evidence>
<feature type="compositionally biased region" description="Basic residues" evidence="4">
    <location>
        <begin position="142"/>
        <end position="153"/>
    </location>
</feature>
<feature type="compositionally biased region" description="Low complexity" evidence="4">
    <location>
        <begin position="366"/>
        <end position="378"/>
    </location>
</feature>
<dbReference type="EMBL" id="JBEFKJ010000007">
    <property type="protein sequence ID" value="KAL2045239.1"/>
    <property type="molecule type" value="Genomic_DNA"/>
</dbReference>
<keyword evidence="3" id="KW-0539">Nucleus</keyword>
<feature type="region of interest" description="Disordered" evidence="4">
    <location>
        <begin position="587"/>
        <end position="760"/>
    </location>
</feature>
<feature type="compositionally biased region" description="Polar residues" evidence="4">
    <location>
        <begin position="325"/>
        <end position="334"/>
    </location>
</feature>
<protein>
    <recommendedName>
        <fullName evidence="5">DNA replication checkpoint mediator MRC1 domain-containing protein</fullName>
    </recommendedName>
</protein>
<feature type="compositionally biased region" description="Acidic residues" evidence="4">
    <location>
        <begin position="708"/>
        <end position="733"/>
    </location>
</feature>
<evidence type="ECO:0000259" key="5">
    <source>
        <dbReference type="Pfam" id="PF09444"/>
    </source>
</evidence>
<evidence type="ECO:0000313" key="6">
    <source>
        <dbReference type="EMBL" id="KAL2045239.1"/>
    </source>
</evidence>
<feature type="region of interest" description="Disordered" evidence="4">
    <location>
        <begin position="442"/>
        <end position="519"/>
    </location>
</feature>
<dbReference type="Pfam" id="PF09444">
    <property type="entry name" value="MRC1"/>
    <property type="match status" value="1"/>
</dbReference>
<dbReference type="InterPro" id="IPR018564">
    <property type="entry name" value="Repl_chkpnt_MRC1_dom"/>
</dbReference>
<feature type="compositionally biased region" description="Polar residues" evidence="4">
    <location>
        <begin position="227"/>
        <end position="245"/>
    </location>
</feature>
<feature type="region of interest" description="Disordered" evidence="4">
    <location>
        <begin position="931"/>
        <end position="952"/>
    </location>
</feature>
<dbReference type="Proteomes" id="UP001590950">
    <property type="component" value="Unassembled WGS sequence"/>
</dbReference>
<feature type="compositionally biased region" description="Basic and acidic residues" evidence="4">
    <location>
        <begin position="250"/>
        <end position="283"/>
    </location>
</feature>
<gene>
    <name evidence="6" type="ORF">N7G274_002322</name>
</gene>
<name>A0ABR4AHJ8_9LECA</name>
<feature type="region of interest" description="Disordered" evidence="4">
    <location>
        <begin position="806"/>
        <end position="865"/>
    </location>
</feature>
<keyword evidence="7" id="KW-1185">Reference proteome</keyword>
<feature type="compositionally biased region" description="Polar residues" evidence="4">
    <location>
        <begin position="195"/>
        <end position="206"/>
    </location>
</feature>
<feature type="compositionally biased region" description="Low complexity" evidence="4">
    <location>
        <begin position="1324"/>
        <end position="1334"/>
    </location>
</feature>
<feature type="compositionally biased region" description="Acidic residues" evidence="4">
    <location>
        <begin position="748"/>
        <end position="760"/>
    </location>
</feature>
<feature type="compositionally biased region" description="Basic and acidic residues" evidence="4">
    <location>
        <begin position="442"/>
        <end position="455"/>
    </location>
</feature>
<feature type="compositionally biased region" description="Acidic residues" evidence="4">
    <location>
        <begin position="1024"/>
        <end position="1034"/>
    </location>
</feature>
<feature type="compositionally biased region" description="Acidic residues" evidence="4">
    <location>
        <begin position="91"/>
        <end position="105"/>
    </location>
</feature>
<feature type="compositionally biased region" description="Polar residues" evidence="4">
    <location>
        <begin position="1"/>
        <end position="32"/>
    </location>
</feature>
<feature type="compositionally biased region" description="Basic and acidic residues" evidence="4">
    <location>
        <begin position="1371"/>
        <end position="1382"/>
    </location>
</feature>
<feature type="compositionally biased region" description="Polar residues" evidence="4">
    <location>
        <begin position="844"/>
        <end position="862"/>
    </location>
</feature>
<feature type="compositionally biased region" description="Basic and acidic residues" evidence="4">
    <location>
        <begin position="313"/>
        <end position="324"/>
    </location>
</feature>
<comment type="subcellular location">
    <subcellularLocation>
        <location evidence="1">Nucleus</location>
    </subcellularLocation>
</comment>
<dbReference type="InterPro" id="IPR024146">
    <property type="entry name" value="Claspin"/>
</dbReference>
<evidence type="ECO:0000313" key="7">
    <source>
        <dbReference type="Proteomes" id="UP001590950"/>
    </source>
</evidence>
<feature type="region of interest" description="Disordered" evidence="4">
    <location>
        <begin position="1371"/>
        <end position="1398"/>
    </location>
</feature>
<organism evidence="6 7">
    <name type="scientific">Stereocaulon virgatum</name>
    <dbReference type="NCBI Taxonomy" id="373712"/>
    <lineage>
        <taxon>Eukaryota</taxon>
        <taxon>Fungi</taxon>
        <taxon>Dikarya</taxon>
        <taxon>Ascomycota</taxon>
        <taxon>Pezizomycotina</taxon>
        <taxon>Lecanoromycetes</taxon>
        <taxon>OSLEUM clade</taxon>
        <taxon>Lecanoromycetidae</taxon>
        <taxon>Lecanorales</taxon>
        <taxon>Lecanorineae</taxon>
        <taxon>Stereocaulaceae</taxon>
        <taxon>Stereocaulon</taxon>
    </lineage>
</organism>
<feature type="region of interest" description="Disordered" evidence="4">
    <location>
        <begin position="1083"/>
        <end position="1104"/>
    </location>
</feature>
<feature type="region of interest" description="Disordered" evidence="4">
    <location>
        <begin position="885"/>
        <end position="912"/>
    </location>
</feature>
<feature type="region of interest" description="Disordered" evidence="4">
    <location>
        <begin position="1143"/>
        <end position="1214"/>
    </location>
</feature>